<evidence type="ECO:0000313" key="5">
    <source>
        <dbReference type="Proteomes" id="UP001352852"/>
    </source>
</evidence>
<keyword evidence="1 3" id="KW-0853">WD repeat</keyword>
<dbReference type="SUPFAM" id="SSF50998">
    <property type="entry name" value="Quinoprotein alcohol dehydrogenase-like"/>
    <property type="match status" value="1"/>
</dbReference>
<dbReference type="Gene3D" id="2.130.10.10">
    <property type="entry name" value="YVTN repeat-like/Quinoprotein amine dehydrogenase"/>
    <property type="match status" value="1"/>
</dbReference>
<dbReference type="InterPro" id="IPR001680">
    <property type="entry name" value="WD40_rpt"/>
</dbReference>
<evidence type="ECO:0000256" key="1">
    <source>
        <dbReference type="ARBA" id="ARBA00022574"/>
    </source>
</evidence>
<gene>
    <name evidence="4" type="primary">SNRNP40_2</name>
    <name evidence="4" type="ORF">CHARACLAT_029241</name>
</gene>
<dbReference type="PROSITE" id="PS50294">
    <property type="entry name" value="WD_REPEATS_REGION"/>
    <property type="match status" value="1"/>
</dbReference>
<keyword evidence="5" id="KW-1185">Reference proteome</keyword>
<comment type="caution">
    <text evidence="4">The sequence shown here is derived from an EMBL/GenBank/DDBJ whole genome shotgun (WGS) entry which is preliminary data.</text>
</comment>
<dbReference type="InterPro" id="IPR052234">
    <property type="entry name" value="U5_snRNP_Component"/>
</dbReference>
<keyword evidence="2" id="KW-0677">Repeat</keyword>
<feature type="repeat" description="WD" evidence="3">
    <location>
        <begin position="16"/>
        <end position="50"/>
    </location>
</feature>
<name>A0ABU7E4T9_9TELE</name>
<evidence type="ECO:0000256" key="3">
    <source>
        <dbReference type="PROSITE-ProRule" id="PRU00221"/>
    </source>
</evidence>
<dbReference type="GO" id="GO:1990904">
    <property type="term" value="C:ribonucleoprotein complex"/>
    <property type="evidence" value="ECO:0007669"/>
    <property type="project" value="UniProtKB-KW"/>
</dbReference>
<evidence type="ECO:0000313" key="4">
    <source>
        <dbReference type="EMBL" id="MED6282172.1"/>
    </source>
</evidence>
<dbReference type="Pfam" id="PF00400">
    <property type="entry name" value="WD40"/>
    <property type="match status" value="1"/>
</dbReference>
<dbReference type="PROSITE" id="PS50082">
    <property type="entry name" value="WD_REPEATS_2"/>
    <property type="match status" value="1"/>
</dbReference>
<protein>
    <submittedName>
        <fullName evidence="4">U5 small nuclear ribonucleoprotein</fullName>
    </submittedName>
</protein>
<evidence type="ECO:0000256" key="2">
    <source>
        <dbReference type="ARBA" id="ARBA00022737"/>
    </source>
</evidence>
<dbReference type="InterPro" id="IPR011047">
    <property type="entry name" value="Quinoprotein_ADH-like_sf"/>
</dbReference>
<reference evidence="4 5" key="1">
    <citation type="submission" date="2021-06" db="EMBL/GenBank/DDBJ databases">
        <authorList>
            <person name="Palmer J.M."/>
        </authorList>
    </citation>
    <scope>NUCLEOTIDE SEQUENCE [LARGE SCALE GENOMIC DNA]</scope>
    <source>
        <strain evidence="4 5">CL_MEX2019</strain>
        <tissue evidence="4">Muscle</tissue>
    </source>
</reference>
<dbReference type="PANTHER" id="PTHR44006">
    <property type="entry name" value="U5 SMALL NUCLEAR RIBONUCLEOPROTEIN 40 KDA PROTEIN"/>
    <property type="match status" value="1"/>
</dbReference>
<dbReference type="PANTHER" id="PTHR44006:SF1">
    <property type="entry name" value="U5 SMALL NUCLEAR RIBONUCLEOPROTEIN 40 KDA PROTEIN"/>
    <property type="match status" value="1"/>
</dbReference>
<dbReference type="Proteomes" id="UP001352852">
    <property type="component" value="Unassembled WGS sequence"/>
</dbReference>
<dbReference type="EMBL" id="JAHUTJ010045068">
    <property type="protein sequence ID" value="MED6282172.1"/>
    <property type="molecule type" value="Genomic_DNA"/>
</dbReference>
<feature type="non-terminal residue" evidence="4">
    <location>
        <position position="1"/>
    </location>
</feature>
<organism evidence="4 5">
    <name type="scientific">Characodon lateralis</name>
    <dbReference type="NCBI Taxonomy" id="208331"/>
    <lineage>
        <taxon>Eukaryota</taxon>
        <taxon>Metazoa</taxon>
        <taxon>Chordata</taxon>
        <taxon>Craniata</taxon>
        <taxon>Vertebrata</taxon>
        <taxon>Euteleostomi</taxon>
        <taxon>Actinopterygii</taxon>
        <taxon>Neopterygii</taxon>
        <taxon>Teleostei</taxon>
        <taxon>Neoteleostei</taxon>
        <taxon>Acanthomorphata</taxon>
        <taxon>Ovalentaria</taxon>
        <taxon>Atherinomorphae</taxon>
        <taxon>Cyprinodontiformes</taxon>
        <taxon>Goodeidae</taxon>
        <taxon>Characodon</taxon>
    </lineage>
</organism>
<accession>A0ABU7E4T9</accession>
<dbReference type="InterPro" id="IPR015943">
    <property type="entry name" value="WD40/YVTN_repeat-like_dom_sf"/>
</dbReference>
<keyword evidence="4" id="KW-0687">Ribonucleoprotein</keyword>
<sequence length="50" mass="5721">FVYIWDTTSRRILYKLPGHAGSVNEVVFHPEEPIVLSGASDKRLYMGEIQ</sequence>
<proteinExistence type="predicted"/>